<dbReference type="InterPro" id="IPR001119">
    <property type="entry name" value="SLH_dom"/>
</dbReference>
<comment type="caution">
    <text evidence="2">The sequence shown here is derived from an EMBL/GenBank/DDBJ whole genome shotgun (WGS) entry which is preliminary data.</text>
</comment>
<dbReference type="Proteomes" id="UP001519887">
    <property type="component" value="Unassembled WGS sequence"/>
</dbReference>
<dbReference type="Pfam" id="PF00395">
    <property type="entry name" value="SLH"/>
    <property type="match status" value="1"/>
</dbReference>
<evidence type="ECO:0000259" key="1">
    <source>
        <dbReference type="PROSITE" id="PS51272"/>
    </source>
</evidence>
<feature type="non-terminal residue" evidence="2">
    <location>
        <position position="1"/>
    </location>
</feature>
<accession>A0ABS7C589</accession>
<reference evidence="2 3" key="1">
    <citation type="submission" date="2021-07" db="EMBL/GenBank/DDBJ databases">
        <title>Paenibacillus radiodurans sp. nov., isolated from the southeastern edge of Tengger Desert.</title>
        <authorList>
            <person name="Zhang G."/>
        </authorList>
    </citation>
    <scope>NUCLEOTIDE SEQUENCE [LARGE SCALE GENOMIC DNA]</scope>
    <source>
        <strain evidence="2 3">CCM 7311</strain>
    </source>
</reference>
<feature type="domain" description="SLH" evidence="1">
    <location>
        <begin position="1"/>
        <end position="48"/>
    </location>
</feature>
<evidence type="ECO:0000313" key="3">
    <source>
        <dbReference type="Proteomes" id="UP001519887"/>
    </source>
</evidence>
<organism evidence="2 3">
    <name type="scientific">Paenibacillus sepulcri</name>
    <dbReference type="NCBI Taxonomy" id="359917"/>
    <lineage>
        <taxon>Bacteria</taxon>
        <taxon>Bacillati</taxon>
        <taxon>Bacillota</taxon>
        <taxon>Bacilli</taxon>
        <taxon>Bacillales</taxon>
        <taxon>Paenibacillaceae</taxon>
        <taxon>Paenibacillus</taxon>
    </lineage>
</organism>
<proteinExistence type="predicted"/>
<gene>
    <name evidence="2" type="ORF">K0U00_18665</name>
</gene>
<evidence type="ECO:0000313" key="2">
    <source>
        <dbReference type="EMBL" id="MBW7456056.1"/>
    </source>
</evidence>
<dbReference type="EMBL" id="JAHZIK010000489">
    <property type="protein sequence ID" value="MBW7456056.1"/>
    <property type="molecule type" value="Genomic_DNA"/>
</dbReference>
<name>A0ABS7C589_9BACL</name>
<sequence>YVNAAVSLKLVNGVTADKFEPKGAITRAAMATLLSRAESQFPVAFPGQETGILSSKSDTSIQLYKPQGDQTLLLSPDTNVYRYDSEKAVGLDQLLPNTNVTVITYGDQALYVEQLDDKQLVETITGTFDRAVPAENKLWIWVNDTPVAVAYDSSVTVKDAAGSVIPVASLVKDSTLSITRDTYREVPRVLSIAVQSAPINKTGSGLVKAVDAAASTISVINSASNAEEQLSVSPQAVILWQGSILQGGLAGVRAGDSLTYEVQNSIVTKITVQQTSAKSVQGEFYSASSDNKTINYIRDGGTQLEAKFVADSINVTIEGLTSTSLVDLVKGDRLELTLNEKDQVSAIKVLNRKVETINGAVIVSYEPELKALVVKNGTKLIPIYLTDSTKIDMNGTAIPLTSAATMLIKDRKVTIGYTDDKAISIQFVYKYTGTVVSINQTSRQLNLTLTGGSPFTIGFDALGVEALGKNATLADVKAGDVVTLLLNTTQDKAVTLQIHSAKQVEVVSVDVNSQKLKVKNADQTTNEWAVSGWSFYNESGELITLSGLTAGQVGNITFTGSTPSSFKKVAVASGRVSAVAADKVTIVDYNGVSTEVPLGTAYTVIKNGVSGSSAAVLQAGDRVEVRKDAAEQTLITVNGGTARSFWKFDSSAGLLSVKRTGLTDNNYTFKVTSRTKLSQGDAAIQWSDLKEGDSITLYIVQGELLEVVKKS</sequence>
<keyword evidence="3" id="KW-1185">Reference proteome</keyword>
<protein>
    <submittedName>
        <fullName evidence="2">S-layer homology domain-containing protein</fullName>
    </submittedName>
</protein>
<dbReference type="PROSITE" id="PS51272">
    <property type="entry name" value="SLH"/>
    <property type="match status" value="1"/>
</dbReference>